<keyword evidence="1" id="KW-0812">Transmembrane</keyword>
<evidence type="ECO:0000256" key="1">
    <source>
        <dbReference type="SAM" id="Phobius"/>
    </source>
</evidence>
<keyword evidence="1" id="KW-0472">Membrane</keyword>
<dbReference type="AlphaFoldDB" id="A0A140IHU4"/>
<evidence type="ECO:0000313" key="2">
    <source>
        <dbReference type="EMBL" id="AMO51590.1"/>
    </source>
</evidence>
<feature type="transmembrane region" description="Helical" evidence="1">
    <location>
        <begin position="39"/>
        <end position="62"/>
    </location>
</feature>
<dbReference type="EMBL" id="KR677451">
    <property type="protein sequence ID" value="AMO51590.1"/>
    <property type="molecule type" value="mRNA"/>
</dbReference>
<dbReference type="Pfam" id="PF03842">
    <property type="entry name" value="Silic_transp"/>
    <property type="match status" value="1"/>
</dbReference>
<keyword evidence="1" id="KW-1133">Transmembrane helix</keyword>
<dbReference type="InterPro" id="IPR004693">
    <property type="entry name" value="Silicon_transpt"/>
</dbReference>
<feature type="transmembrane region" description="Helical" evidence="1">
    <location>
        <begin position="98"/>
        <end position="116"/>
    </location>
</feature>
<sequence>AVAYHGRVVFSSLLLIFCCGVVGSGIFMGKTDFFGVPAWAQLLLLLVCLFLLGVVEGLQIALVELKKQDPELYRASHPRAYATGCFASRGENCERFLIGRQMSVIFLVFFIARITSSDNLEVFEPSEVSAFVLKAGLLGAVIVCIVAQLTPQVVAAKYPVHFLNLRGMYSALVVCLILEASGICHATWLFARATMRLVGWGRSSSPAEMLRSLGLPPNLLKASDDQDTAVALRDVATAASSKEVRSVVSELQFPRVLNGVAYPAPAELAAWYRQEHGGAGVPDFLTAPEDARHVPPHVVCMALLIHFKRERLDKKEASVDRGCTSPSMNGAAGASTRAARRLAI</sequence>
<organism evidence="2">
    <name type="scientific">Calcidiscus leptoporus</name>
    <dbReference type="NCBI Taxonomy" id="127549"/>
    <lineage>
        <taxon>Eukaryota</taxon>
        <taxon>Haptista</taxon>
        <taxon>Haptophyta</taxon>
        <taxon>Prymnesiophyceae</taxon>
        <taxon>Coccolithales</taxon>
        <taxon>Calcidiscaceae</taxon>
        <taxon>Calcidiscus</taxon>
    </lineage>
</organism>
<accession>A0A140IHU4</accession>
<feature type="transmembrane region" description="Helical" evidence="1">
    <location>
        <begin position="6"/>
        <end position="27"/>
    </location>
</feature>
<name>A0A140IHU4_9EUKA</name>
<feature type="transmembrane region" description="Helical" evidence="1">
    <location>
        <begin position="128"/>
        <end position="149"/>
    </location>
</feature>
<dbReference type="GO" id="GO:0015708">
    <property type="term" value="P:silicic acid import across plasma membrane"/>
    <property type="evidence" value="ECO:0007669"/>
    <property type="project" value="InterPro"/>
</dbReference>
<protein>
    <submittedName>
        <fullName evidence="2">SITL1</fullName>
    </submittedName>
</protein>
<feature type="transmembrane region" description="Helical" evidence="1">
    <location>
        <begin position="169"/>
        <end position="191"/>
    </location>
</feature>
<reference evidence="2" key="1">
    <citation type="journal article" date="2016" name="Nat. Commun.">
        <title>A role for diatom-like silicon transporters in calcifying coccolithophores.</title>
        <authorList>
            <person name="Durak G.M."/>
            <person name="Taylor A.R."/>
            <person name="Walker C.E."/>
            <person name="Probert I."/>
            <person name="de Vargas C."/>
            <person name="Audic S."/>
            <person name="Schroeder D."/>
            <person name="Brownlee C."/>
            <person name="Wheeler G.L."/>
        </authorList>
    </citation>
    <scope>NUCLEOTIDE SEQUENCE</scope>
    <source>
        <strain evidence="2">RCC1130</strain>
    </source>
</reference>
<proteinExistence type="evidence at transcript level"/>
<feature type="non-terminal residue" evidence="2">
    <location>
        <position position="1"/>
    </location>
</feature>